<dbReference type="GO" id="GO:0043130">
    <property type="term" value="F:ubiquitin binding"/>
    <property type="evidence" value="ECO:0000318"/>
    <property type="project" value="GO_Central"/>
</dbReference>
<dbReference type="RefSeq" id="XP_024367467.1">
    <property type="nucleotide sequence ID" value="XM_024511699.2"/>
</dbReference>
<dbReference type="EMBL" id="ABEU02000002">
    <property type="status" value="NOT_ANNOTATED_CDS"/>
    <property type="molecule type" value="Genomic_DNA"/>
</dbReference>
<feature type="region of interest" description="Disordered" evidence="1">
    <location>
        <begin position="779"/>
        <end position="925"/>
    </location>
</feature>
<dbReference type="PROSITE" id="PS51140">
    <property type="entry name" value="CUE"/>
    <property type="match status" value="1"/>
</dbReference>
<evidence type="ECO:0000256" key="1">
    <source>
        <dbReference type="SAM" id="MobiDB-lite"/>
    </source>
</evidence>
<gene>
    <name evidence="3" type="primary">LOC112278351</name>
</gene>
<dbReference type="InterPro" id="IPR041800">
    <property type="entry name" value="ASCC2_CUE"/>
</dbReference>
<feature type="compositionally biased region" description="Basic and acidic residues" evidence="1">
    <location>
        <begin position="1"/>
        <end position="26"/>
    </location>
</feature>
<feature type="compositionally biased region" description="Polar residues" evidence="1">
    <location>
        <begin position="853"/>
        <end position="872"/>
    </location>
</feature>
<dbReference type="OMA" id="WEYDDEY"/>
<dbReference type="Pfam" id="PF02845">
    <property type="entry name" value="CUE"/>
    <property type="match status" value="1"/>
</dbReference>
<feature type="region of interest" description="Disordered" evidence="1">
    <location>
        <begin position="612"/>
        <end position="709"/>
    </location>
</feature>
<reference evidence="3" key="3">
    <citation type="submission" date="2020-12" db="UniProtKB">
        <authorList>
            <consortium name="EnsemblPlants"/>
        </authorList>
    </citation>
    <scope>IDENTIFICATION</scope>
</reference>
<feature type="region of interest" description="Disordered" evidence="1">
    <location>
        <begin position="1"/>
        <end position="39"/>
    </location>
</feature>
<dbReference type="InterPro" id="IPR009060">
    <property type="entry name" value="UBA-like_sf"/>
</dbReference>
<dbReference type="SUPFAM" id="SSF46934">
    <property type="entry name" value="UBA-like"/>
    <property type="match status" value="1"/>
</dbReference>
<dbReference type="GeneID" id="112278351"/>
<feature type="compositionally biased region" description="Basic residues" evidence="1">
    <location>
        <begin position="908"/>
        <end position="917"/>
    </location>
</feature>
<dbReference type="AlphaFoldDB" id="A0A7I4D300"/>
<evidence type="ECO:0000259" key="2">
    <source>
        <dbReference type="PROSITE" id="PS51140"/>
    </source>
</evidence>
<feature type="compositionally biased region" description="Gly residues" evidence="1">
    <location>
        <begin position="989"/>
        <end position="1005"/>
    </location>
</feature>
<sequence length="1034" mass="112732">MESQLRRSEYRTSHELKGKGKDDTSKMTKPPGFHNKSSTALDPYSSLSVFSSGDSSAFSGNVPDVGSFFGTSSTTSYLMNSDFDSLFDDATPEVALSTSIAAPRGNEVKHSAFSAAKLQGLFLPYLPQDDAVAAGLGEKDGGIDASEAQEVVDYLNQQLAFLLRCPPPEFWQKVTMDESLDTFIDNYLHFRRRWYDSTAFITSSKQTAGVIVGDGDLSRRVFMLLYRISTHQEPGLPSRQCLSAKEHAGLLKDFKLLSLPKLLDICAVYEHDNHELTSRLVCNVFRAQPSFASELAAMVAPVLERIDAVYNRCHIMMLKSGVDAAKEQPTEIVEYLNDVIITLDSFIRSYSPAAFTLITAGTTSERIGMFLPALSAIYEYMLPVLSNLIQKLSSVEAVEAACQNQVKRLKSRIVKFTWKILETCFLETEDEEIAKFGDFPSLGGTAEPIKAIFDPIAKGELLVQAAIVMTQTLEESHLEKALASFVSNKSGTHMGALLRVMEKRHGLCEVVHERCQSGSLLLDGTQYEYLLSLVSGRQAPRVSNQNERLKKQDNVQEEEAVMLQSKISQVKEIFPEFGDGFVAVCLEAYDNDPERVISCILEDKIHPDLASLDRTLPTKPSRKVESSKDKGKGKLLEEPRVESKGKGVIGYDASGSSARVSSRTLDGSATSSEREGTPSRRPSFSAAATEDLSKAQAANANQGRFIRRGKQDGTFNQFIDSREKDASISATLRAAKQYEYEDEYDDSFDDLAGTYSADIDKEEETENLVDKSKRYSASGNAVGEVLDRKSDGKTIFTKGGLHQPTSDQTSDRRQIRQHEASKSRGPAVLHMPDPISSANTSRTGHQLSGRGDLQSTSNRKSTSIAPESNSSGWVAPSDESLSKIAVNPADGGKVPPSQGTSASARGGKSQRGKGRGKGKADPTANFYLKDGKLYTYKVAGAEASYATVEEYEASRMEEEETMFGLGAGGNVPAVIADERESSGNVGAQIPGGRGSSTRGRGGPPGRGRYSSKSNDNHRRKDQSMKKHFAGLSGL</sequence>
<feature type="compositionally biased region" description="Basic and acidic residues" evidence="1">
    <location>
        <begin position="1014"/>
        <end position="1024"/>
    </location>
</feature>
<dbReference type="CDD" id="cd14364">
    <property type="entry name" value="CUE_ASCC2"/>
    <property type="match status" value="1"/>
</dbReference>
<keyword evidence="4" id="KW-1185">Reference proteome</keyword>
<dbReference type="Gramene" id="Pp3c2_23190V3.2">
    <property type="protein sequence ID" value="Pp3c2_23190V3.2"/>
    <property type="gene ID" value="Pp3c2_23190"/>
</dbReference>
<dbReference type="EnsemblPlants" id="Pp3c2_23190V3.2">
    <property type="protein sequence ID" value="Pp3c2_23190V3.2"/>
    <property type="gene ID" value="Pp3c2_23190"/>
</dbReference>
<dbReference type="Gene3D" id="1.10.8.10">
    <property type="entry name" value="DNA helicase RuvA subunit, C-terminal domain"/>
    <property type="match status" value="1"/>
</dbReference>
<feature type="compositionally biased region" description="Polar residues" evidence="1">
    <location>
        <begin position="654"/>
        <end position="671"/>
    </location>
</feature>
<organism evidence="3 4">
    <name type="scientific">Physcomitrium patens</name>
    <name type="common">Spreading-leaved earth moss</name>
    <name type="synonym">Physcomitrella patens</name>
    <dbReference type="NCBI Taxonomy" id="3218"/>
    <lineage>
        <taxon>Eukaryota</taxon>
        <taxon>Viridiplantae</taxon>
        <taxon>Streptophyta</taxon>
        <taxon>Embryophyta</taxon>
        <taxon>Bryophyta</taxon>
        <taxon>Bryophytina</taxon>
        <taxon>Bryopsida</taxon>
        <taxon>Funariidae</taxon>
        <taxon>Funariales</taxon>
        <taxon>Funariaceae</taxon>
        <taxon>Physcomitrium</taxon>
    </lineage>
</organism>
<name>A0A7I4D300_PHYPA</name>
<proteinExistence type="predicted"/>
<protein>
    <recommendedName>
        <fullName evidence="2">CUE domain-containing protein</fullName>
    </recommendedName>
</protein>
<accession>A0A7I4D300</accession>
<dbReference type="OrthoDB" id="5577209at2759"/>
<dbReference type="InterPro" id="IPR052586">
    <property type="entry name" value="ASCC2"/>
</dbReference>
<dbReference type="PANTHER" id="PTHR21494">
    <property type="entry name" value="ACTIVATING SIGNAL COINTEGRATOR 1 COMPLEX SUBUNIT 2 ASC-1 COMPLEX SUBUNIT P100"/>
    <property type="match status" value="1"/>
</dbReference>
<dbReference type="InterPro" id="IPR003892">
    <property type="entry name" value="CUE"/>
</dbReference>
<dbReference type="PANTHER" id="PTHR21494:SF0">
    <property type="entry name" value="ACTIVATING SIGNAL COINTEGRATOR 1 COMPLEX SUBUNIT 2"/>
    <property type="match status" value="1"/>
</dbReference>
<dbReference type="Proteomes" id="UP000006727">
    <property type="component" value="Chromosome 2"/>
</dbReference>
<dbReference type="InParanoid" id="A0A7I4D300"/>
<feature type="region of interest" description="Disordered" evidence="1">
    <location>
        <begin position="974"/>
        <end position="1034"/>
    </location>
</feature>
<feature type="compositionally biased region" description="Basic and acidic residues" evidence="1">
    <location>
        <begin position="622"/>
        <end position="645"/>
    </location>
</feature>
<feature type="compositionally biased region" description="Basic and acidic residues" evidence="1">
    <location>
        <begin position="809"/>
        <end position="822"/>
    </location>
</feature>
<dbReference type="SMART" id="SM00546">
    <property type="entry name" value="CUE"/>
    <property type="match status" value="1"/>
</dbReference>
<reference evidence="3 4" key="2">
    <citation type="journal article" date="2018" name="Plant J.">
        <title>The Physcomitrella patens chromosome-scale assembly reveals moss genome structure and evolution.</title>
        <authorList>
            <person name="Lang D."/>
            <person name="Ullrich K.K."/>
            <person name="Murat F."/>
            <person name="Fuchs J."/>
            <person name="Jenkins J."/>
            <person name="Haas F.B."/>
            <person name="Piednoel M."/>
            <person name="Gundlach H."/>
            <person name="Van Bel M."/>
            <person name="Meyberg R."/>
            <person name="Vives C."/>
            <person name="Morata J."/>
            <person name="Symeonidi A."/>
            <person name="Hiss M."/>
            <person name="Muchero W."/>
            <person name="Kamisugi Y."/>
            <person name="Saleh O."/>
            <person name="Blanc G."/>
            <person name="Decker E.L."/>
            <person name="van Gessel N."/>
            <person name="Grimwood J."/>
            <person name="Hayes R.D."/>
            <person name="Graham S.W."/>
            <person name="Gunter L.E."/>
            <person name="McDaniel S.F."/>
            <person name="Hoernstein S.N.W."/>
            <person name="Larsson A."/>
            <person name="Li F.W."/>
            <person name="Perroud P.F."/>
            <person name="Phillips J."/>
            <person name="Ranjan P."/>
            <person name="Rokshar D.S."/>
            <person name="Rothfels C.J."/>
            <person name="Schneider L."/>
            <person name="Shu S."/>
            <person name="Stevenson D.W."/>
            <person name="Thummler F."/>
            <person name="Tillich M."/>
            <person name="Villarreal Aguilar J.C."/>
            <person name="Widiez T."/>
            <person name="Wong G.K."/>
            <person name="Wymore A."/>
            <person name="Zhang Y."/>
            <person name="Zimmer A.D."/>
            <person name="Quatrano R.S."/>
            <person name="Mayer K.F.X."/>
            <person name="Goodstein D."/>
            <person name="Casacuberta J.M."/>
            <person name="Vandepoele K."/>
            <person name="Reski R."/>
            <person name="Cuming A.C."/>
            <person name="Tuskan G.A."/>
            <person name="Maumus F."/>
            <person name="Salse J."/>
            <person name="Schmutz J."/>
            <person name="Rensing S.A."/>
        </authorList>
    </citation>
    <scope>NUCLEOTIDE SEQUENCE [LARGE SCALE GENOMIC DNA]</scope>
    <source>
        <strain evidence="3 4">cv. Gransden 2004</strain>
    </source>
</reference>
<feature type="domain" description="CUE" evidence="2">
    <location>
        <begin position="562"/>
        <end position="605"/>
    </location>
</feature>
<evidence type="ECO:0000313" key="4">
    <source>
        <dbReference type="Proteomes" id="UP000006727"/>
    </source>
</evidence>
<reference evidence="3 4" key="1">
    <citation type="journal article" date="2008" name="Science">
        <title>The Physcomitrella genome reveals evolutionary insights into the conquest of land by plants.</title>
        <authorList>
            <person name="Rensing S."/>
            <person name="Lang D."/>
            <person name="Zimmer A."/>
            <person name="Terry A."/>
            <person name="Salamov A."/>
            <person name="Shapiro H."/>
            <person name="Nishiyama T."/>
            <person name="Perroud P.-F."/>
            <person name="Lindquist E."/>
            <person name="Kamisugi Y."/>
            <person name="Tanahashi T."/>
            <person name="Sakakibara K."/>
            <person name="Fujita T."/>
            <person name="Oishi K."/>
            <person name="Shin-I T."/>
            <person name="Kuroki Y."/>
            <person name="Toyoda A."/>
            <person name="Suzuki Y."/>
            <person name="Hashimoto A."/>
            <person name="Yamaguchi K."/>
            <person name="Sugano A."/>
            <person name="Kohara Y."/>
            <person name="Fujiyama A."/>
            <person name="Anterola A."/>
            <person name="Aoki S."/>
            <person name="Ashton N."/>
            <person name="Barbazuk W.B."/>
            <person name="Barker E."/>
            <person name="Bennetzen J."/>
            <person name="Bezanilla M."/>
            <person name="Blankenship R."/>
            <person name="Cho S.H."/>
            <person name="Dutcher S."/>
            <person name="Estelle M."/>
            <person name="Fawcett J.A."/>
            <person name="Gundlach H."/>
            <person name="Hanada K."/>
            <person name="Heyl A."/>
            <person name="Hicks K.A."/>
            <person name="Hugh J."/>
            <person name="Lohr M."/>
            <person name="Mayer K."/>
            <person name="Melkozernov A."/>
            <person name="Murata T."/>
            <person name="Nelson D."/>
            <person name="Pils B."/>
            <person name="Prigge M."/>
            <person name="Reiss B."/>
            <person name="Renner T."/>
            <person name="Rombauts S."/>
            <person name="Rushton P."/>
            <person name="Sanderfoot A."/>
            <person name="Schween G."/>
            <person name="Shiu S.-H."/>
            <person name="Stueber K."/>
            <person name="Theodoulou F.L."/>
            <person name="Tu H."/>
            <person name="Van de Peer Y."/>
            <person name="Verrier P.J."/>
            <person name="Waters E."/>
            <person name="Wood A."/>
            <person name="Yang L."/>
            <person name="Cove D."/>
            <person name="Cuming A."/>
            <person name="Hasebe M."/>
            <person name="Lucas S."/>
            <person name="Mishler D.B."/>
            <person name="Reski R."/>
            <person name="Grigoriev I."/>
            <person name="Quatrano R.S."/>
            <person name="Boore J.L."/>
        </authorList>
    </citation>
    <scope>NUCLEOTIDE SEQUENCE [LARGE SCALE GENOMIC DNA]</scope>
    <source>
        <strain evidence="3 4">cv. Gransden 2004</strain>
    </source>
</reference>
<feature type="compositionally biased region" description="Polar residues" evidence="1">
    <location>
        <begin position="836"/>
        <end position="846"/>
    </location>
</feature>
<dbReference type="KEGG" id="ppp:112278351"/>
<evidence type="ECO:0000313" key="3">
    <source>
        <dbReference type="EnsemblPlants" id="Pp3c2_23190V3.2"/>
    </source>
</evidence>